<dbReference type="Proteomes" id="UP000800038">
    <property type="component" value="Unassembled WGS sequence"/>
</dbReference>
<feature type="signal peptide" evidence="1">
    <location>
        <begin position="1"/>
        <end position="18"/>
    </location>
</feature>
<name>A0A6A5SL08_9PLEO</name>
<dbReference type="EMBL" id="ML976068">
    <property type="protein sequence ID" value="KAF1940119.1"/>
    <property type="molecule type" value="Genomic_DNA"/>
</dbReference>
<protein>
    <submittedName>
        <fullName evidence="2">Oligoxyloglucan reducing end-specific cellobiohydrolase</fullName>
    </submittedName>
</protein>
<dbReference type="Gene3D" id="2.120.10.10">
    <property type="match status" value="1"/>
</dbReference>
<dbReference type="PANTHER" id="PTHR38792:SF3">
    <property type="entry name" value="BNR_ASP-BOX REPEAT DOMAIN PROTEIN (AFU_ORTHOLOGUE AFUA_7G06430)-RELATED"/>
    <property type="match status" value="1"/>
</dbReference>
<dbReference type="AlphaFoldDB" id="A0A6A5SL08"/>
<dbReference type="OrthoDB" id="2130735at2759"/>
<evidence type="ECO:0000313" key="2">
    <source>
        <dbReference type="EMBL" id="KAF1940119.1"/>
    </source>
</evidence>
<organism evidence="2 3">
    <name type="scientific">Clathrospora elynae</name>
    <dbReference type="NCBI Taxonomy" id="706981"/>
    <lineage>
        <taxon>Eukaryota</taxon>
        <taxon>Fungi</taxon>
        <taxon>Dikarya</taxon>
        <taxon>Ascomycota</taxon>
        <taxon>Pezizomycotina</taxon>
        <taxon>Dothideomycetes</taxon>
        <taxon>Pleosporomycetidae</taxon>
        <taxon>Pleosporales</taxon>
        <taxon>Diademaceae</taxon>
        <taxon>Clathrospora</taxon>
    </lineage>
</organism>
<dbReference type="SUPFAM" id="SSF110296">
    <property type="entry name" value="Oligoxyloglucan reducing end-specific cellobiohydrolase"/>
    <property type="match status" value="1"/>
</dbReference>
<evidence type="ECO:0000313" key="3">
    <source>
        <dbReference type="Proteomes" id="UP000800038"/>
    </source>
</evidence>
<proteinExistence type="predicted"/>
<feature type="chain" id="PRO_5025469149" evidence="1">
    <location>
        <begin position="19"/>
        <end position="493"/>
    </location>
</feature>
<dbReference type="PANTHER" id="PTHR38792">
    <property type="entry name" value="BNR/ASP-BOX REPEAT DOMAIN PROTEIN (AFU_ORTHOLOGUE AFUA_7G06430)-RELATED"/>
    <property type="match status" value="1"/>
</dbReference>
<keyword evidence="1" id="KW-0732">Signal</keyword>
<keyword evidence="3" id="KW-1185">Reference proteome</keyword>
<dbReference type="GO" id="GO:0016787">
    <property type="term" value="F:hydrolase activity"/>
    <property type="evidence" value="ECO:0007669"/>
    <property type="project" value="UniProtKB-KW"/>
</dbReference>
<sequence length="493" mass="54156">MRLSTLFLPLVSVVSVSALEQPKADQPTFSRGVIFTPPSDYNDPRVLYARSAQFADGSLIATWENYSPEPPAVYFPIYQSTDGGLNWKEISRVQDTQQKWGLRYQPFLYILPEDFAGYKAGTVLLSGSSIPTDLSKTQIELYASTDKGVTWAFVSHIAAGGEARPDNGLTPVWEPFLMLNKETLICYYSDQRANTTQGQKMVHQTTSDLKTWGPVIDDVSYTTYTDRPGMPTVAQLPNKQYIMSYEYGGGPAIPSSYSFPVYYKIVDDPEKFGSAPGISLKATDGTIPSGSPYVVWSPVGGENGTIIVSAHSNTDVFINKELGQGLWTKVATPEASHYTRHIRVLNDSNKLLIMGGGQLPPSTTNKVQLSVMDIIPVPVLCIEALGQCMIPCLRATHTLPEQDVFNLESKFLFDILRCRKPTLVNTSEIAVDFVEDEGRWKAGEVQRSATLLDGEIVHGGEDSAGFGAVKDDGGHGCVVGRRWREYILSPGVE</sequence>
<accession>A0A6A5SL08</accession>
<keyword evidence="2" id="KW-0378">Hydrolase</keyword>
<reference evidence="2" key="1">
    <citation type="journal article" date="2020" name="Stud. Mycol.">
        <title>101 Dothideomycetes genomes: a test case for predicting lifestyles and emergence of pathogens.</title>
        <authorList>
            <person name="Haridas S."/>
            <person name="Albert R."/>
            <person name="Binder M."/>
            <person name="Bloem J."/>
            <person name="Labutti K."/>
            <person name="Salamov A."/>
            <person name="Andreopoulos B."/>
            <person name="Baker S."/>
            <person name="Barry K."/>
            <person name="Bills G."/>
            <person name="Bluhm B."/>
            <person name="Cannon C."/>
            <person name="Castanera R."/>
            <person name="Culley D."/>
            <person name="Daum C."/>
            <person name="Ezra D."/>
            <person name="Gonzalez J."/>
            <person name="Henrissat B."/>
            <person name="Kuo A."/>
            <person name="Liang C."/>
            <person name="Lipzen A."/>
            <person name="Lutzoni F."/>
            <person name="Magnuson J."/>
            <person name="Mondo S."/>
            <person name="Nolan M."/>
            <person name="Ohm R."/>
            <person name="Pangilinan J."/>
            <person name="Park H.-J."/>
            <person name="Ramirez L."/>
            <person name="Alfaro M."/>
            <person name="Sun H."/>
            <person name="Tritt A."/>
            <person name="Yoshinaga Y."/>
            <person name="Zwiers L.-H."/>
            <person name="Turgeon B."/>
            <person name="Goodwin S."/>
            <person name="Spatafora J."/>
            <person name="Crous P."/>
            <person name="Grigoriev I."/>
        </authorList>
    </citation>
    <scope>NUCLEOTIDE SEQUENCE</scope>
    <source>
        <strain evidence="2">CBS 161.51</strain>
    </source>
</reference>
<gene>
    <name evidence="2" type="ORF">EJ02DRAFT_513345</name>
</gene>
<evidence type="ECO:0000256" key="1">
    <source>
        <dbReference type="SAM" id="SignalP"/>
    </source>
</evidence>